<keyword evidence="2" id="KW-1133">Transmembrane helix</keyword>
<keyword evidence="4" id="KW-1185">Reference proteome</keyword>
<keyword evidence="2" id="KW-0812">Transmembrane</keyword>
<dbReference type="Proteomes" id="UP000646827">
    <property type="component" value="Unassembled WGS sequence"/>
</dbReference>
<comment type="caution">
    <text evidence="3">The sequence shown here is derived from an EMBL/GenBank/DDBJ whole genome shotgun (WGS) entry which is preliminary data.</text>
</comment>
<feature type="non-terminal residue" evidence="3">
    <location>
        <position position="1"/>
    </location>
</feature>
<dbReference type="PANTHER" id="PTHR38421">
    <property type="entry name" value="TRANSMEMBRANE PROTEIN USGS"/>
    <property type="match status" value="1"/>
</dbReference>
<protein>
    <recommendedName>
        <fullName evidence="5">Transmembrane protein UsgS</fullName>
    </recommendedName>
</protein>
<gene>
    <name evidence="3" type="ORF">INT45_006166</name>
</gene>
<reference evidence="3 4" key="1">
    <citation type="submission" date="2020-12" db="EMBL/GenBank/DDBJ databases">
        <title>Metabolic potential, ecology and presence of endohyphal bacteria is reflected in genomic diversity of Mucoromycotina.</title>
        <authorList>
            <person name="Muszewska A."/>
            <person name="Okrasinska A."/>
            <person name="Steczkiewicz K."/>
            <person name="Drgas O."/>
            <person name="Orlowska M."/>
            <person name="Perlinska-Lenart U."/>
            <person name="Aleksandrzak-Piekarczyk T."/>
            <person name="Szatraj K."/>
            <person name="Zielenkiewicz U."/>
            <person name="Pilsyk S."/>
            <person name="Malc E."/>
            <person name="Mieczkowski P."/>
            <person name="Kruszewska J.S."/>
            <person name="Biernat P."/>
            <person name="Pawlowska J."/>
        </authorList>
    </citation>
    <scope>NUCLEOTIDE SEQUENCE [LARGE SCALE GENOMIC DNA]</scope>
    <source>
        <strain evidence="3 4">CBS 142.35</strain>
    </source>
</reference>
<feature type="transmembrane region" description="Helical" evidence="2">
    <location>
        <begin position="37"/>
        <end position="70"/>
    </location>
</feature>
<feature type="transmembrane region" description="Helical" evidence="2">
    <location>
        <begin position="256"/>
        <end position="289"/>
    </location>
</feature>
<proteinExistence type="predicted"/>
<organism evidence="3 4">
    <name type="scientific">Circinella minor</name>
    <dbReference type="NCBI Taxonomy" id="1195481"/>
    <lineage>
        <taxon>Eukaryota</taxon>
        <taxon>Fungi</taxon>
        <taxon>Fungi incertae sedis</taxon>
        <taxon>Mucoromycota</taxon>
        <taxon>Mucoromycotina</taxon>
        <taxon>Mucoromycetes</taxon>
        <taxon>Mucorales</taxon>
        <taxon>Lichtheimiaceae</taxon>
        <taxon>Circinella</taxon>
    </lineage>
</organism>
<name>A0A8H7S2B3_9FUNG</name>
<feature type="transmembrane region" description="Helical" evidence="2">
    <location>
        <begin position="90"/>
        <end position="109"/>
    </location>
</feature>
<dbReference type="OrthoDB" id="10041630at2759"/>
<sequence>MARWTIAGLQQGVEHAVNGILLVAKNPSIRQHKFIRIFLYLSIFSFLLFGIARLVITLPVQILRLILWIVGGPDKLGGTDDILVSVNRNIGEMMSSLPFLVLLFMRYLYPKPLDDLFMESLRFIDSQHPERPPYASSLSKRRYRKEYWNNMKGYMKRSWKNLRLGIVILLLSRLPIVGQFVFPAAGAYTTFKSLGQTQGAVVGICFLFLPRWMTISLIKALIGMRAMMRELLEPYFVRMGLSHKEKRRWFSGRKDILFGFSAIAYILTRIPVVGFVGFGVAQAAAAYMLTTVTDPPSPNGTPHGSPQPSVTSLISTDEKVKRQEEQKQS</sequence>
<feature type="compositionally biased region" description="Basic and acidic residues" evidence="1">
    <location>
        <begin position="316"/>
        <end position="329"/>
    </location>
</feature>
<dbReference type="PANTHER" id="PTHR38421:SF1">
    <property type="entry name" value="TRANSMEMBRANE PROTEIN"/>
    <property type="match status" value="1"/>
</dbReference>
<evidence type="ECO:0000256" key="1">
    <source>
        <dbReference type="SAM" id="MobiDB-lite"/>
    </source>
</evidence>
<feature type="region of interest" description="Disordered" evidence="1">
    <location>
        <begin position="295"/>
        <end position="329"/>
    </location>
</feature>
<feature type="transmembrane region" description="Helical" evidence="2">
    <location>
        <begin position="164"/>
        <end position="188"/>
    </location>
</feature>
<evidence type="ECO:0000313" key="4">
    <source>
        <dbReference type="Proteomes" id="UP000646827"/>
    </source>
</evidence>
<dbReference type="AlphaFoldDB" id="A0A8H7S2B3"/>
<dbReference type="EMBL" id="JAEPRB010000151">
    <property type="protein sequence ID" value="KAG2220138.1"/>
    <property type="molecule type" value="Genomic_DNA"/>
</dbReference>
<accession>A0A8H7S2B3</accession>
<evidence type="ECO:0008006" key="5">
    <source>
        <dbReference type="Google" id="ProtNLM"/>
    </source>
</evidence>
<feature type="transmembrane region" description="Helical" evidence="2">
    <location>
        <begin position="200"/>
        <end position="222"/>
    </location>
</feature>
<evidence type="ECO:0000313" key="3">
    <source>
        <dbReference type="EMBL" id="KAG2220138.1"/>
    </source>
</evidence>
<keyword evidence="2" id="KW-0472">Membrane</keyword>
<evidence type="ECO:0000256" key="2">
    <source>
        <dbReference type="SAM" id="Phobius"/>
    </source>
</evidence>
<feature type="compositionally biased region" description="Polar residues" evidence="1">
    <location>
        <begin position="295"/>
        <end position="315"/>
    </location>
</feature>